<dbReference type="AlphaFoldDB" id="A0A645ETH9"/>
<dbReference type="PROSITE" id="PS51186">
    <property type="entry name" value="GNAT"/>
    <property type="match status" value="1"/>
</dbReference>
<comment type="caution">
    <text evidence="2">The sequence shown here is derived from an EMBL/GenBank/DDBJ whole genome shotgun (WGS) entry which is preliminary data.</text>
</comment>
<dbReference type="InterPro" id="IPR000182">
    <property type="entry name" value="GNAT_dom"/>
</dbReference>
<dbReference type="GO" id="GO:0016747">
    <property type="term" value="F:acyltransferase activity, transferring groups other than amino-acyl groups"/>
    <property type="evidence" value="ECO:0007669"/>
    <property type="project" value="InterPro"/>
</dbReference>
<name>A0A645ETH9_9ZZZZ</name>
<sequence length="114" mass="13128">MCLYSDDDNPIGFIYLLYDKGLEKVACFGKKATICMFEVKEQFRSKGYGKLLCQEAEKYLRDCGAECLYTDTPDDPDDRRALTFYIRNGFSPVGFHPCVNGKDDVAQIYLFKYL</sequence>
<accession>A0A645ETH9</accession>
<proteinExistence type="predicted"/>
<feature type="domain" description="N-acetyltransferase" evidence="1">
    <location>
        <begin position="1"/>
        <end position="114"/>
    </location>
</feature>
<organism evidence="2">
    <name type="scientific">bioreactor metagenome</name>
    <dbReference type="NCBI Taxonomy" id="1076179"/>
    <lineage>
        <taxon>unclassified sequences</taxon>
        <taxon>metagenomes</taxon>
        <taxon>ecological metagenomes</taxon>
    </lineage>
</organism>
<dbReference type="Pfam" id="PF00583">
    <property type="entry name" value="Acetyltransf_1"/>
    <property type="match status" value="1"/>
</dbReference>
<evidence type="ECO:0000259" key="1">
    <source>
        <dbReference type="PROSITE" id="PS51186"/>
    </source>
</evidence>
<dbReference type="EMBL" id="VSSQ01050436">
    <property type="protein sequence ID" value="MPN04522.1"/>
    <property type="molecule type" value="Genomic_DNA"/>
</dbReference>
<protein>
    <recommendedName>
        <fullName evidence="1">N-acetyltransferase domain-containing protein</fullName>
    </recommendedName>
</protein>
<dbReference type="SUPFAM" id="SSF55729">
    <property type="entry name" value="Acyl-CoA N-acyltransferases (Nat)"/>
    <property type="match status" value="1"/>
</dbReference>
<dbReference type="Gene3D" id="3.40.630.30">
    <property type="match status" value="1"/>
</dbReference>
<evidence type="ECO:0000313" key="2">
    <source>
        <dbReference type="EMBL" id="MPN04522.1"/>
    </source>
</evidence>
<dbReference type="CDD" id="cd04301">
    <property type="entry name" value="NAT_SF"/>
    <property type="match status" value="1"/>
</dbReference>
<dbReference type="InterPro" id="IPR016181">
    <property type="entry name" value="Acyl_CoA_acyltransferase"/>
</dbReference>
<reference evidence="2" key="1">
    <citation type="submission" date="2019-08" db="EMBL/GenBank/DDBJ databases">
        <authorList>
            <person name="Kucharzyk K."/>
            <person name="Murdoch R.W."/>
            <person name="Higgins S."/>
            <person name="Loffler F."/>
        </authorList>
    </citation>
    <scope>NUCLEOTIDE SEQUENCE</scope>
</reference>
<gene>
    <name evidence="2" type="ORF">SDC9_151763</name>
</gene>